<sequence length="321" mass="37301">MAKLTSECACPLIEMNNGCYIPAIGLGTYEVTGDVLKGAVKDAIDCGYRLIDTAYRHQNERELGAAVREKIEEGVIKRSDIFITTKLWSTFHEPNDVEYACQLSLANLGLDYIDLYLIHWPFSFYHISDTDFTPQEYDGTYLMNNVDYIETWRAMEYLVWKGLVRNIGLSNFNSEQIDRILKSCYIKPVVNQIECSPHINQKKLINFCWERGIRIISYTPLAKANLNRKKPDFLFDEDVIGISKKYQKTPAQIALKFLLQMGTILIPKSTNRRHMNENMQIFDFYLTEDEMNIMGKFDKGKRTSLLLRFSNSIHYPFNIEF</sequence>
<organism evidence="4 5">
    <name type="scientific">Pseudolycoriella hygida</name>
    <dbReference type="NCBI Taxonomy" id="35572"/>
    <lineage>
        <taxon>Eukaryota</taxon>
        <taxon>Metazoa</taxon>
        <taxon>Ecdysozoa</taxon>
        <taxon>Arthropoda</taxon>
        <taxon>Hexapoda</taxon>
        <taxon>Insecta</taxon>
        <taxon>Pterygota</taxon>
        <taxon>Neoptera</taxon>
        <taxon>Endopterygota</taxon>
        <taxon>Diptera</taxon>
        <taxon>Nematocera</taxon>
        <taxon>Sciaroidea</taxon>
        <taxon>Sciaridae</taxon>
        <taxon>Pseudolycoriella</taxon>
    </lineage>
</organism>
<reference evidence="4" key="1">
    <citation type="submission" date="2022-07" db="EMBL/GenBank/DDBJ databases">
        <authorList>
            <person name="Trinca V."/>
            <person name="Uliana J.V.C."/>
            <person name="Torres T.T."/>
            <person name="Ward R.J."/>
            <person name="Monesi N."/>
        </authorList>
    </citation>
    <scope>NUCLEOTIDE SEQUENCE</scope>
    <source>
        <strain evidence="4">HSMRA1968</strain>
        <tissue evidence="4">Whole embryos</tissue>
    </source>
</reference>
<dbReference type="PIRSF" id="PIRSF000097">
    <property type="entry name" value="AKR"/>
    <property type="match status" value="1"/>
</dbReference>
<protein>
    <submittedName>
        <fullName evidence="4">Aldo-keto reductase family 1 member A1-A</fullName>
    </submittedName>
</protein>
<feature type="site" description="Lowers pKa of active site Tyr" evidence="2">
    <location>
        <position position="86"/>
    </location>
</feature>
<dbReference type="AlphaFoldDB" id="A0A9Q0MZI2"/>
<evidence type="ECO:0000256" key="2">
    <source>
        <dbReference type="PIRSR" id="PIRSR000097-3"/>
    </source>
</evidence>
<comment type="caution">
    <text evidence="4">The sequence shown here is derived from an EMBL/GenBank/DDBJ whole genome shotgun (WGS) entry which is preliminary data.</text>
</comment>
<dbReference type="SUPFAM" id="SSF51430">
    <property type="entry name" value="NAD(P)-linked oxidoreductase"/>
    <property type="match status" value="1"/>
</dbReference>
<name>A0A9Q0MZI2_9DIPT</name>
<dbReference type="InterPro" id="IPR020471">
    <property type="entry name" value="AKR"/>
</dbReference>
<dbReference type="Gene3D" id="3.20.20.100">
    <property type="entry name" value="NADP-dependent oxidoreductase domain"/>
    <property type="match status" value="1"/>
</dbReference>
<evidence type="ECO:0000313" key="5">
    <source>
        <dbReference type="Proteomes" id="UP001151699"/>
    </source>
</evidence>
<dbReference type="Pfam" id="PF00248">
    <property type="entry name" value="Aldo_ket_red"/>
    <property type="match status" value="1"/>
</dbReference>
<dbReference type="InterPro" id="IPR036812">
    <property type="entry name" value="NAD(P)_OxRdtase_dom_sf"/>
</dbReference>
<dbReference type="EMBL" id="WJQU01000002">
    <property type="protein sequence ID" value="KAJ6640838.1"/>
    <property type="molecule type" value="Genomic_DNA"/>
</dbReference>
<keyword evidence="5" id="KW-1185">Reference proteome</keyword>
<dbReference type="FunFam" id="3.20.20.100:FF:000023">
    <property type="entry name" value="aldose reductase"/>
    <property type="match status" value="1"/>
</dbReference>
<dbReference type="Proteomes" id="UP001151699">
    <property type="component" value="Chromosome B"/>
</dbReference>
<dbReference type="InterPro" id="IPR023210">
    <property type="entry name" value="NADP_OxRdtase_dom"/>
</dbReference>
<dbReference type="PRINTS" id="PR00069">
    <property type="entry name" value="ALDKETRDTASE"/>
</dbReference>
<dbReference type="PROSITE" id="PS00798">
    <property type="entry name" value="ALDOKETO_REDUCTASE_1"/>
    <property type="match status" value="1"/>
</dbReference>
<dbReference type="PROSITE" id="PS00062">
    <property type="entry name" value="ALDOKETO_REDUCTASE_2"/>
    <property type="match status" value="1"/>
</dbReference>
<dbReference type="InterPro" id="IPR018170">
    <property type="entry name" value="Aldo/ket_reductase_CS"/>
</dbReference>
<accession>A0A9Q0MZI2</accession>
<dbReference type="GO" id="GO:0016491">
    <property type="term" value="F:oxidoreductase activity"/>
    <property type="evidence" value="ECO:0007669"/>
    <property type="project" value="InterPro"/>
</dbReference>
<feature type="domain" description="NADP-dependent oxidoreductase" evidence="3">
    <location>
        <begin position="24"/>
        <end position="296"/>
    </location>
</feature>
<dbReference type="PANTHER" id="PTHR11732">
    <property type="entry name" value="ALDO/KETO REDUCTASE"/>
    <property type="match status" value="1"/>
</dbReference>
<evidence type="ECO:0000313" key="4">
    <source>
        <dbReference type="EMBL" id="KAJ6640838.1"/>
    </source>
</evidence>
<gene>
    <name evidence="4" type="primary">akr1a1a_1</name>
    <name evidence="4" type="ORF">Bhyg_05771</name>
</gene>
<evidence type="ECO:0000259" key="3">
    <source>
        <dbReference type="Pfam" id="PF00248"/>
    </source>
</evidence>
<proteinExistence type="predicted"/>
<dbReference type="OrthoDB" id="416253at2759"/>
<evidence type="ECO:0000256" key="1">
    <source>
        <dbReference type="PIRSR" id="PIRSR000097-2"/>
    </source>
</evidence>
<feature type="binding site" evidence="1">
    <location>
        <position position="119"/>
    </location>
    <ligand>
        <name>substrate</name>
    </ligand>
</feature>